<accession>A0A9L0T8N0</accession>
<proteinExistence type="predicted"/>
<organism evidence="3 4">
    <name type="scientific">Equus caballus</name>
    <name type="common">Horse</name>
    <dbReference type="NCBI Taxonomy" id="9796"/>
    <lineage>
        <taxon>Eukaryota</taxon>
        <taxon>Metazoa</taxon>
        <taxon>Chordata</taxon>
        <taxon>Craniata</taxon>
        <taxon>Vertebrata</taxon>
        <taxon>Euteleostomi</taxon>
        <taxon>Mammalia</taxon>
        <taxon>Eutheria</taxon>
        <taxon>Laurasiatheria</taxon>
        <taxon>Perissodactyla</taxon>
        <taxon>Equidae</taxon>
        <taxon>Equus</taxon>
    </lineage>
</organism>
<feature type="region of interest" description="Disordered" evidence="1">
    <location>
        <begin position="132"/>
        <end position="244"/>
    </location>
</feature>
<dbReference type="GeneTree" id="ENSGT00390000010531"/>
<reference evidence="3" key="3">
    <citation type="submission" date="2025-09" db="UniProtKB">
        <authorList>
            <consortium name="Ensembl"/>
        </authorList>
    </citation>
    <scope>IDENTIFICATION</scope>
    <source>
        <strain evidence="3">Thoroughbred</strain>
    </source>
</reference>
<dbReference type="Ensembl" id="ENSECAT00000137026.1">
    <property type="protein sequence ID" value="ENSECAP00000082929.1"/>
    <property type="gene ID" value="ENSECAG00000014263.4"/>
</dbReference>
<dbReference type="GO" id="GO:0006974">
    <property type="term" value="P:DNA damage response"/>
    <property type="evidence" value="ECO:0000318"/>
    <property type="project" value="GO_Central"/>
</dbReference>
<gene>
    <name evidence="3" type="primary">FAAP20</name>
</gene>
<evidence type="ECO:0000313" key="3">
    <source>
        <dbReference type="Ensembl" id="ENSECAP00000082929.1"/>
    </source>
</evidence>
<sequence>ACAGSGGLRWQLDEGRPQCYRRTASHLVGLASGAGGPGTGVCYKKEASTRGWEEGCGVKRSRGEEAGTAPWEPRWRASTPPPPRPTSVVEKGPWPQPPQTLRPPSARPESLQGAGDECARLWAELLRAAREDLNLDGEPPPLPAFPGQEPGRSPERTTPSEVFTVGPETFSWTPFPPALRRGRGRSYRVLRPAGGRPRSPDRAPQGCPAPEPRGTPSAEEQPSVEGAPGSPTLRSCPMCQADFDPGLAQLDVDSHLAQCLAESTDDVVW</sequence>
<reference evidence="3 4" key="1">
    <citation type="journal article" date="2009" name="Science">
        <title>Genome sequence, comparative analysis, and population genetics of the domestic horse.</title>
        <authorList>
            <consortium name="Broad Institute Genome Sequencing Platform"/>
            <consortium name="Broad Institute Whole Genome Assembly Team"/>
            <person name="Wade C.M."/>
            <person name="Giulotto E."/>
            <person name="Sigurdsson S."/>
            <person name="Zoli M."/>
            <person name="Gnerre S."/>
            <person name="Imsland F."/>
            <person name="Lear T.L."/>
            <person name="Adelson D.L."/>
            <person name="Bailey E."/>
            <person name="Bellone R.R."/>
            <person name="Bloecker H."/>
            <person name="Distl O."/>
            <person name="Edgar R.C."/>
            <person name="Garber M."/>
            <person name="Leeb T."/>
            <person name="Mauceli E."/>
            <person name="MacLeod J.N."/>
            <person name="Penedo M.C.T."/>
            <person name="Raison J.M."/>
            <person name="Sharpe T."/>
            <person name="Vogel J."/>
            <person name="Andersson L."/>
            <person name="Antczak D.F."/>
            <person name="Biagi T."/>
            <person name="Binns M.M."/>
            <person name="Chowdhary B.P."/>
            <person name="Coleman S.J."/>
            <person name="Della Valle G."/>
            <person name="Fryc S."/>
            <person name="Guerin G."/>
            <person name="Hasegawa T."/>
            <person name="Hill E.W."/>
            <person name="Jurka J."/>
            <person name="Kiialainen A."/>
            <person name="Lindgren G."/>
            <person name="Liu J."/>
            <person name="Magnani E."/>
            <person name="Mickelson J.R."/>
            <person name="Murray J."/>
            <person name="Nergadze S.G."/>
            <person name="Onofrio R."/>
            <person name="Pedroni S."/>
            <person name="Piras M.F."/>
            <person name="Raudsepp T."/>
            <person name="Rocchi M."/>
            <person name="Roeed K.H."/>
            <person name="Ryder O.A."/>
            <person name="Searle S."/>
            <person name="Skow L."/>
            <person name="Swinburne J.E."/>
            <person name="Syvaenen A.C."/>
            <person name="Tozaki T."/>
            <person name="Valberg S.J."/>
            <person name="Vaudin M."/>
            <person name="White J.R."/>
            <person name="Zody M.C."/>
            <person name="Lander E.S."/>
            <person name="Lindblad-Toh K."/>
        </authorList>
    </citation>
    <scope>NUCLEOTIDE SEQUENCE [LARGE SCALE GENOMIC DNA]</scope>
    <source>
        <strain evidence="3 4">Thoroughbred</strain>
    </source>
</reference>
<dbReference type="InterPro" id="IPR031491">
    <property type="entry name" value="FANCA_interact"/>
</dbReference>
<feature type="domain" description="UBZ2-type" evidence="2">
    <location>
        <begin position="233"/>
        <end position="269"/>
    </location>
</feature>
<keyword evidence="4" id="KW-1185">Reference proteome</keyword>
<dbReference type="Pfam" id="PF15750">
    <property type="entry name" value="UBZ_FAAP20"/>
    <property type="match status" value="1"/>
</dbReference>
<dbReference type="InterPro" id="IPR031490">
    <property type="entry name" value="UBZ2_FAAP20"/>
</dbReference>
<dbReference type="AlphaFoldDB" id="A0A9L0T8N0"/>
<name>A0A9L0T8N0_HORSE</name>
<dbReference type="GO" id="GO:0043240">
    <property type="term" value="C:Fanconi anaemia nuclear complex"/>
    <property type="evidence" value="ECO:0000318"/>
    <property type="project" value="GO_Central"/>
</dbReference>
<feature type="compositionally biased region" description="Basic and acidic residues" evidence="1">
    <location>
        <begin position="46"/>
        <end position="65"/>
    </location>
</feature>
<reference evidence="3" key="2">
    <citation type="submission" date="2025-08" db="UniProtKB">
        <authorList>
            <consortium name="Ensembl"/>
        </authorList>
    </citation>
    <scope>IDENTIFICATION</scope>
    <source>
        <strain evidence="3">Thoroughbred</strain>
    </source>
</reference>
<dbReference type="PANTHER" id="PTHR37862:SF1">
    <property type="entry name" value="FANCONI ANEMIA CORE COMPLEX-ASSOCIATED PROTEIN 20"/>
    <property type="match status" value="1"/>
</dbReference>
<protein>
    <submittedName>
        <fullName evidence="3">FA core complex associated protein 20</fullName>
    </submittedName>
</protein>
<dbReference type="InterPro" id="IPR052689">
    <property type="entry name" value="FA_core_complex_assoc"/>
</dbReference>
<dbReference type="GO" id="GO:0043130">
    <property type="term" value="F:ubiquitin binding"/>
    <property type="evidence" value="ECO:0007669"/>
    <property type="project" value="InterPro"/>
</dbReference>
<feature type="region of interest" description="Disordered" evidence="1">
    <location>
        <begin position="46"/>
        <end position="115"/>
    </location>
</feature>
<dbReference type="GO" id="GO:0070530">
    <property type="term" value="F:K63-linked polyubiquitin modification-dependent protein binding"/>
    <property type="evidence" value="ECO:0000318"/>
    <property type="project" value="GO_Central"/>
</dbReference>
<dbReference type="Proteomes" id="UP000002281">
    <property type="component" value="Chromosome 2"/>
</dbReference>
<dbReference type="Pfam" id="PF15751">
    <property type="entry name" value="FANCA_interact"/>
    <property type="match status" value="1"/>
</dbReference>
<evidence type="ECO:0000313" key="4">
    <source>
        <dbReference type="Proteomes" id="UP000002281"/>
    </source>
</evidence>
<evidence type="ECO:0000256" key="1">
    <source>
        <dbReference type="SAM" id="MobiDB-lite"/>
    </source>
</evidence>
<dbReference type="PANTHER" id="PTHR37862">
    <property type="entry name" value="FANCONI ANEMIA CORE COMPLEX-ASSOCIATED PROTEIN 20"/>
    <property type="match status" value="1"/>
</dbReference>
<evidence type="ECO:0000259" key="2">
    <source>
        <dbReference type="PROSITE" id="PS51906"/>
    </source>
</evidence>
<dbReference type="PROSITE" id="PS51906">
    <property type="entry name" value="ZF_UBZ2"/>
    <property type="match status" value="1"/>
</dbReference>